<keyword evidence="5" id="KW-1185">Reference proteome</keyword>
<dbReference type="OMA" id="GMFNSSW"/>
<protein>
    <recommendedName>
        <fullName evidence="3">Beta-lactamase-related domain-containing protein</fullName>
    </recommendedName>
</protein>
<name>W3WZV9_PESFW</name>
<dbReference type="Proteomes" id="UP000030651">
    <property type="component" value="Unassembled WGS sequence"/>
</dbReference>
<evidence type="ECO:0000259" key="3">
    <source>
        <dbReference type="Pfam" id="PF00144"/>
    </source>
</evidence>
<proteinExistence type="inferred from homology"/>
<comment type="similarity">
    <text evidence="1">Belongs to the class-A beta-lactamase family.</text>
</comment>
<dbReference type="KEGG" id="pfy:PFICI_09271"/>
<dbReference type="GO" id="GO:0016787">
    <property type="term" value="F:hydrolase activity"/>
    <property type="evidence" value="ECO:0007669"/>
    <property type="project" value="UniProtKB-KW"/>
</dbReference>
<dbReference type="Gene3D" id="3.40.710.10">
    <property type="entry name" value="DD-peptidase/beta-lactamase superfamily"/>
    <property type="match status" value="1"/>
</dbReference>
<dbReference type="RefSeq" id="XP_007836043.1">
    <property type="nucleotide sequence ID" value="XM_007837852.1"/>
</dbReference>
<dbReference type="OrthoDB" id="428260at2759"/>
<evidence type="ECO:0000256" key="1">
    <source>
        <dbReference type="ARBA" id="ARBA00009009"/>
    </source>
</evidence>
<evidence type="ECO:0000256" key="2">
    <source>
        <dbReference type="ARBA" id="ARBA00022801"/>
    </source>
</evidence>
<accession>W3WZV9</accession>
<gene>
    <name evidence="4" type="ORF">PFICI_09271</name>
</gene>
<sequence length="399" mass="43526">MSSFERFLEKAIADQDIHGAAMVAKNKSGTLNYSKSVGLQSPLTDPSTPYSPSTIQELASMTKLLTTIAALQLVERGLVTLDEDVAASLPSLASQRILKGYDDYDESNGGRPLLEPRRNPITLRQLLTHSAGAGYTFVPGSPLKRYQTKVLGRPLVQGATIDERFDQPLLYEPGEGWAYSSSIDRAGQLVEKISGTTLEAYFQTHIFAPLGIRTGTFWPDPSLDDRRSAVSFRDAETGRAVQRPGATTLVSGTVECFGGQGVHMSTEDYMRVLASLLHDDGALLRPDTAALMFTPQLSRPSKRALLEAMEDPSWAVGHFPLTGEYDWGLGGILVDGHSHEFRKKGALMWGGAANLTWFIDREAGVCGVFGTQLYPPGDSKVNKLHEAFEKEVYELGATR</sequence>
<organism evidence="4 5">
    <name type="scientific">Pestalotiopsis fici (strain W106-1 / CGMCC3.15140)</name>
    <dbReference type="NCBI Taxonomy" id="1229662"/>
    <lineage>
        <taxon>Eukaryota</taxon>
        <taxon>Fungi</taxon>
        <taxon>Dikarya</taxon>
        <taxon>Ascomycota</taxon>
        <taxon>Pezizomycotina</taxon>
        <taxon>Sordariomycetes</taxon>
        <taxon>Xylariomycetidae</taxon>
        <taxon>Amphisphaeriales</taxon>
        <taxon>Sporocadaceae</taxon>
        <taxon>Pestalotiopsis</taxon>
    </lineage>
</organism>
<dbReference type="eggNOG" id="ENOG502S4UR">
    <property type="taxonomic scope" value="Eukaryota"/>
</dbReference>
<dbReference type="HOGENOM" id="CLU_020027_11_1_1"/>
<dbReference type="InterPro" id="IPR050789">
    <property type="entry name" value="Diverse_Enzym_Activities"/>
</dbReference>
<dbReference type="GeneID" id="19274284"/>
<evidence type="ECO:0000313" key="4">
    <source>
        <dbReference type="EMBL" id="ETS79418.1"/>
    </source>
</evidence>
<dbReference type="Pfam" id="PF00144">
    <property type="entry name" value="Beta-lactamase"/>
    <property type="match status" value="1"/>
</dbReference>
<dbReference type="InterPro" id="IPR012338">
    <property type="entry name" value="Beta-lactam/transpept-like"/>
</dbReference>
<dbReference type="PANTHER" id="PTHR43283:SF17">
    <property type="entry name" value="(LOVD), PUTATIVE (AFU_ORTHOLOGUE AFUA_5G00920)-RELATED"/>
    <property type="match status" value="1"/>
</dbReference>
<dbReference type="PANTHER" id="PTHR43283">
    <property type="entry name" value="BETA-LACTAMASE-RELATED"/>
    <property type="match status" value="1"/>
</dbReference>
<dbReference type="SUPFAM" id="SSF56601">
    <property type="entry name" value="beta-lactamase/transpeptidase-like"/>
    <property type="match status" value="1"/>
</dbReference>
<dbReference type="InterPro" id="IPR001466">
    <property type="entry name" value="Beta-lactam-related"/>
</dbReference>
<keyword evidence="2" id="KW-0378">Hydrolase</keyword>
<reference evidence="5" key="1">
    <citation type="journal article" date="2015" name="BMC Genomics">
        <title>Genomic and transcriptomic analysis of the endophytic fungus Pestalotiopsis fici reveals its lifestyle and high potential for synthesis of natural products.</title>
        <authorList>
            <person name="Wang X."/>
            <person name="Zhang X."/>
            <person name="Liu L."/>
            <person name="Xiang M."/>
            <person name="Wang W."/>
            <person name="Sun X."/>
            <person name="Che Y."/>
            <person name="Guo L."/>
            <person name="Liu G."/>
            <person name="Guo L."/>
            <person name="Wang C."/>
            <person name="Yin W.B."/>
            <person name="Stadler M."/>
            <person name="Zhang X."/>
            <person name="Liu X."/>
        </authorList>
    </citation>
    <scope>NUCLEOTIDE SEQUENCE [LARGE SCALE GENOMIC DNA]</scope>
    <source>
        <strain evidence="5">W106-1 / CGMCC3.15140</strain>
    </source>
</reference>
<dbReference type="EMBL" id="KI912114">
    <property type="protein sequence ID" value="ETS79418.1"/>
    <property type="molecule type" value="Genomic_DNA"/>
</dbReference>
<dbReference type="AlphaFoldDB" id="W3WZV9"/>
<feature type="domain" description="Beta-lactamase-related" evidence="3">
    <location>
        <begin position="4"/>
        <end position="379"/>
    </location>
</feature>
<evidence type="ECO:0000313" key="5">
    <source>
        <dbReference type="Proteomes" id="UP000030651"/>
    </source>
</evidence>
<dbReference type="InParanoid" id="W3WZV9"/>